<sequence length="123" mass="13693">MDLPTCQSICDGECILYTATNANAIYQCKVVQKEATDWLLYVGFALAAFACLMIVLLAVVYVLSKKQPKNRFAKVIETGQIIALEIQPPQMKHVFYEQSSSRSFPIREASNSLQGKSVGLEKE</sequence>
<dbReference type="Proteomes" id="UP001642409">
    <property type="component" value="Unassembled WGS sequence"/>
</dbReference>
<feature type="region of interest" description="Disordered" evidence="1">
    <location>
        <begin position="101"/>
        <end position="123"/>
    </location>
</feature>
<gene>
    <name evidence="3" type="ORF">HINF_LOCUS19384</name>
    <name evidence="5" type="ORF">HINF_LOCUS31609</name>
    <name evidence="4" type="ORF">HINF_LOCUS47107</name>
    <name evidence="6" type="ORF">HINF_LOCUS75130</name>
</gene>
<name>A0AA86P4D4_9EUKA</name>
<evidence type="ECO:0000313" key="7">
    <source>
        <dbReference type="Proteomes" id="UP001642409"/>
    </source>
</evidence>
<dbReference type="AlphaFoldDB" id="A0AA86P4D4"/>
<organism evidence="3">
    <name type="scientific">Hexamita inflata</name>
    <dbReference type="NCBI Taxonomy" id="28002"/>
    <lineage>
        <taxon>Eukaryota</taxon>
        <taxon>Metamonada</taxon>
        <taxon>Diplomonadida</taxon>
        <taxon>Hexamitidae</taxon>
        <taxon>Hexamitinae</taxon>
        <taxon>Hexamita</taxon>
    </lineage>
</organism>
<keyword evidence="2" id="KW-0812">Transmembrane</keyword>
<evidence type="ECO:0000313" key="3">
    <source>
        <dbReference type="EMBL" id="CAI9931739.1"/>
    </source>
</evidence>
<proteinExistence type="predicted"/>
<reference evidence="5 7" key="2">
    <citation type="submission" date="2024-07" db="EMBL/GenBank/DDBJ databases">
        <authorList>
            <person name="Akdeniz Z."/>
        </authorList>
    </citation>
    <scope>NUCLEOTIDE SEQUENCE [LARGE SCALE GENOMIC DNA]</scope>
</reference>
<evidence type="ECO:0000256" key="2">
    <source>
        <dbReference type="SAM" id="Phobius"/>
    </source>
</evidence>
<feature type="transmembrane region" description="Helical" evidence="2">
    <location>
        <begin position="38"/>
        <end position="63"/>
    </location>
</feature>
<evidence type="ECO:0000313" key="4">
    <source>
        <dbReference type="EMBL" id="CAI9959462.1"/>
    </source>
</evidence>
<dbReference type="EMBL" id="CAXDID020000657">
    <property type="protein sequence ID" value="CAL6108780.1"/>
    <property type="molecule type" value="Genomic_DNA"/>
</dbReference>
<feature type="compositionally biased region" description="Polar residues" evidence="1">
    <location>
        <begin position="101"/>
        <end position="115"/>
    </location>
</feature>
<comment type="caution">
    <text evidence="3">The sequence shown here is derived from an EMBL/GenBank/DDBJ whole genome shotgun (WGS) entry which is preliminary data.</text>
</comment>
<dbReference type="EMBL" id="CATOUU010000496">
    <property type="protein sequence ID" value="CAI9931739.1"/>
    <property type="molecule type" value="Genomic_DNA"/>
</dbReference>
<protein>
    <submittedName>
        <fullName evidence="5">Hypothetical_protein</fullName>
    </submittedName>
</protein>
<dbReference type="EMBL" id="CAXDID020000106">
    <property type="protein sequence ID" value="CAL6028029.1"/>
    <property type="molecule type" value="Genomic_DNA"/>
</dbReference>
<evidence type="ECO:0000313" key="6">
    <source>
        <dbReference type="EMBL" id="CAL6108780.1"/>
    </source>
</evidence>
<evidence type="ECO:0000256" key="1">
    <source>
        <dbReference type="SAM" id="MobiDB-lite"/>
    </source>
</evidence>
<keyword evidence="2" id="KW-1133">Transmembrane helix</keyword>
<dbReference type="EMBL" id="CATOUU010000918">
    <property type="protein sequence ID" value="CAI9959462.1"/>
    <property type="molecule type" value="Genomic_DNA"/>
</dbReference>
<evidence type="ECO:0000313" key="5">
    <source>
        <dbReference type="EMBL" id="CAL6028029.1"/>
    </source>
</evidence>
<accession>A0AA86P4D4</accession>
<reference evidence="3" key="1">
    <citation type="submission" date="2023-06" db="EMBL/GenBank/DDBJ databases">
        <authorList>
            <person name="Kurt Z."/>
        </authorList>
    </citation>
    <scope>NUCLEOTIDE SEQUENCE</scope>
</reference>
<keyword evidence="7" id="KW-1185">Reference proteome</keyword>
<keyword evidence="2" id="KW-0472">Membrane</keyword>